<evidence type="ECO:0000313" key="2">
    <source>
        <dbReference type="EMBL" id="PCH44194.1"/>
    </source>
</evidence>
<organism evidence="2 3">
    <name type="scientific">Wolfiporia cocos (strain MD-104)</name>
    <name type="common">Brown rot fungus</name>
    <dbReference type="NCBI Taxonomy" id="742152"/>
    <lineage>
        <taxon>Eukaryota</taxon>
        <taxon>Fungi</taxon>
        <taxon>Dikarya</taxon>
        <taxon>Basidiomycota</taxon>
        <taxon>Agaricomycotina</taxon>
        <taxon>Agaricomycetes</taxon>
        <taxon>Polyporales</taxon>
        <taxon>Phaeolaceae</taxon>
        <taxon>Wolfiporia</taxon>
    </lineage>
</organism>
<dbReference type="AlphaFoldDB" id="A0A2H3K568"/>
<sequence length="503" mass="56888">MTSIAPIFRLNDDCLHEVLLDVSLASPAYSREALLEKTTFLSVTHVCAYWRKFALASPILWSFIEFSWSIGHILLARILSRSCGAPLHIDYKGAGLERAHTHSVFNYNILRGFRFRYDLTAQLLAATSARIATLVLRNLNEDEWHIFRKRLQISPTPQLRCIRLESADGSLRGFNTRLISCPDDSLREICIDGLNLEFPQCINLTQLVLSRITPPTLDLLSRIIRSNLSLEILHIGLVHSYRIDHGQPSETNRSPIHLSRLRSLNIKSQSYADHVYLLSTITFPSDARIGLSFDQPYWPFGEQIDIATCCSSMMDILSAIEDLSVTISRDNTGEWTRCTYLIEHVAESRSFIAKWSLNSSYGDLQRHMSIFSFPALHRLRLHSRSALLPEEGWSSLPIFPDITELELDVQPDMLASVLHMLQRRTDSHPHAPDYVWPRLERLTIIPQPLIDKVVTYYIAQARHTILLPTPTVEIHCQVEAVPEGTSTASDSNARASAGGGDTI</sequence>
<keyword evidence="3" id="KW-1185">Reference proteome</keyword>
<dbReference type="EMBL" id="KB468157">
    <property type="protein sequence ID" value="PCH44194.1"/>
    <property type="molecule type" value="Genomic_DNA"/>
</dbReference>
<gene>
    <name evidence="2" type="ORF">WOLCODRAFT_144865</name>
</gene>
<feature type="compositionally biased region" description="Polar residues" evidence="1">
    <location>
        <begin position="484"/>
        <end position="494"/>
    </location>
</feature>
<feature type="region of interest" description="Disordered" evidence="1">
    <location>
        <begin position="483"/>
        <end position="503"/>
    </location>
</feature>
<reference evidence="2 3" key="1">
    <citation type="journal article" date="2012" name="Science">
        <title>The Paleozoic origin of enzymatic lignin decomposition reconstructed from 31 fungal genomes.</title>
        <authorList>
            <person name="Floudas D."/>
            <person name="Binder M."/>
            <person name="Riley R."/>
            <person name="Barry K."/>
            <person name="Blanchette R.A."/>
            <person name="Henrissat B."/>
            <person name="Martinez A.T."/>
            <person name="Otillar R."/>
            <person name="Spatafora J.W."/>
            <person name="Yadav J.S."/>
            <person name="Aerts A."/>
            <person name="Benoit I."/>
            <person name="Boyd A."/>
            <person name="Carlson A."/>
            <person name="Copeland A."/>
            <person name="Coutinho P.M."/>
            <person name="de Vries R.P."/>
            <person name="Ferreira P."/>
            <person name="Findley K."/>
            <person name="Foster B."/>
            <person name="Gaskell J."/>
            <person name="Glotzer D."/>
            <person name="Gorecki P."/>
            <person name="Heitman J."/>
            <person name="Hesse C."/>
            <person name="Hori C."/>
            <person name="Igarashi K."/>
            <person name="Jurgens J.A."/>
            <person name="Kallen N."/>
            <person name="Kersten P."/>
            <person name="Kohler A."/>
            <person name="Kuees U."/>
            <person name="Kumar T.K.A."/>
            <person name="Kuo A."/>
            <person name="LaButti K."/>
            <person name="Larrondo L.F."/>
            <person name="Lindquist E."/>
            <person name="Ling A."/>
            <person name="Lombard V."/>
            <person name="Lucas S."/>
            <person name="Lundell T."/>
            <person name="Martin R."/>
            <person name="McLaughlin D.J."/>
            <person name="Morgenstern I."/>
            <person name="Morin E."/>
            <person name="Murat C."/>
            <person name="Nagy L.G."/>
            <person name="Nolan M."/>
            <person name="Ohm R.A."/>
            <person name="Patyshakuliyeva A."/>
            <person name="Rokas A."/>
            <person name="Ruiz-Duenas F.J."/>
            <person name="Sabat G."/>
            <person name="Salamov A."/>
            <person name="Samejima M."/>
            <person name="Schmutz J."/>
            <person name="Slot J.C."/>
            <person name="St John F."/>
            <person name="Stenlid J."/>
            <person name="Sun H."/>
            <person name="Sun S."/>
            <person name="Syed K."/>
            <person name="Tsang A."/>
            <person name="Wiebenga A."/>
            <person name="Young D."/>
            <person name="Pisabarro A."/>
            <person name="Eastwood D.C."/>
            <person name="Martin F."/>
            <person name="Cullen D."/>
            <person name="Grigoriev I.V."/>
            <person name="Hibbett D.S."/>
        </authorList>
    </citation>
    <scope>NUCLEOTIDE SEQUENCE [LARGE SCALE GENOMIC DNA]</scope>
    <source>
        <strain evidence="2 3">MD-104</strain>
    </source>
</reference>
<dbReference type="Proteomes" id="UP000218811">
    <property type="component" value="Unassembled WGS sequence"/>
</dbReference>
<dbReference type="OrthoDB" id="2801457at2759"/>
<name>A0A2H3K568_WOLCO</name>
<accession>A0A2H3K568</accession>
<evidence type="ECO:0000256" key="1">
    <source>
        <dbReference type="SAM" id="MobiDB-lite"/>
    </source>
</evidence>
<evidence type="ECO:0008006" key="4">
    <source>
        <dbReference type="Google" id="ProtNLM"/>
    </source>
</evidence>
<protein>
    <recommendedName>
        <fullName evidence="4">F-box domain-containing protein</fullName>
    </recommendedName>
</protein>
<dbReference type="STRING" id="742152.A0A2H3K568"/>
<evidence type="ECO:0000313" key="3">
    <source>
        <dbReference type="Proteomes" id="UP000218811"/>
    </source>
</evidence>
<proteinExistence type="predicted"/>